<dbReference type="Proteomes" id="UP000187406">
    <property type="component" value="Unassembled WGS sequence"/>
</dbReference>
<dbReference type="EMBL" id="BDDD01002310">
    <property type="protein sequence ID" value="GAV81035.1"/>
    <property type="molecule type" value="Genomic_DNA"/>
</dbReference>
<gene>
    <name evidence="3" type="ORF">CFOL_v3_24494</name>
</gene>
<protein>
    <submittedName>
        <fullName evidence="3">Gag_pre-integrs domain-containing protein</fullName>
    </submittedName>
</protein>
<reference evidence="4" key="1">
    <citation type="submission" date="2016-04" db="EMBL/GenBank/DDBJ databases">
        <title>Cephalotus genome sequencing.</title>
        <authorList>
            <person name="Fukushima K."/>
            <person name="Hasebe M."/>
            <person name="Fang X."/>
        </authorList>
    </citation>
    <scope>NUCLEOTIDE SEQUENCE [LARGE SCALE GENOMIC DNA]</scope>
    <source>
        <strain evidence="4">cv. St1</strain>
    </source>
</reference>
<feature type="non-terminal residue" evidence="3">
    <location>
        <position position="124"/>
    </location>
</feature>
<sequence length="124" mass="13354">VMDSGPSYHMCPNRAWFATYEPVSGGSVLMDLKKKLISLGSLDSIGRVYTGGGGVLKVSKGNLVVMKGTKVNHLYHMQGSTVMSADVAFSSVSEDDRTKLWHMRLGHMSERGLSTLSKCGLLCG</sequence>
<dbReference type="Pfam" id="PF13976">
    <property type="entry name" value="gag_pre-integrs"/>
    <property type="match status" value="1"/>
</dbReference>
<dbReference type="OrthoDB" id="1742531at2759"/>
<feature type="domain" description="GAG-pre-integrase" evidence="1">
    <location>
        <begin position="74"/>
        <end position="122"/>
    </location>
</feature>
<dbReference type="InterPro" id="IPR025724">
    <property type="entry name" value="GAG-pre-integrase_dom"/>
</dbReference>
<evidence type="ECO:0000313" key="4">
    <source>
        <dbReference type="Proteomes" id="UP000187406"/>
    </source>
</evidence>
<dbReference type="AlphaFoldDB" id="A0A1Q3CLH7"/>
<name>A0A1Q3CLH7_CEPFO</name>
<proteinExistence type="predicted"/>
<feature type="domain" description="Retrovirus-related Pol polyprotein from transposon TNT 1-94-like beta-barrel" evidence="2">
    <location>
        <begin position="1"/>
        <end position="36"/>
    </location>
</feature>
<evidence type="ECO:0000259" key="2">
    <source>
        <dbReference type="Pfam" id="PF22936"/>
    </source>
</evidence>
<dbReference type="InParanoid" id="A0A1Q3CLH7"/>
<accession>A0A1Q3CLH7</accession>
<evidence type="ECO:0000313" key="3">
    <source>
        <dbReference type="EMBL" id="GAV81035.1"/>
    </source>
</evidence>
<dbReference type="InterPro" id="IPR054722">
    <property type="entry name" value="PolX-like_BBD"/>
</dbReference>
<evidence type="ECO:0000259" key="1">
    <source>
        <dbReference type="Pfam" id="PF13976"/>
    </source>
</evidence>
<dbReference type="Pfam" id="PF22936">
    <property type="entry name" value="Pol_BBD"/>
    <property type="match status" value="1"/>
</dbReference>
<feature type="non-terminal residue" evidence="3">
    <location>
        <position position="1"/>
    </location>
</feature>
<comment type="caution">
    <text evidence="3">The sequence shown here is derived from an EMBL/GenBank/DDBJ whole genome shotgun (WGS) entry which is preliminary data.</text>
</comment>
<keyword evidence="4" id="KW-1185">Reference proteome</keyword>
<organism evidence="3 4">
    <name type="scientific">Cephalotus follicularis</name>
    <name type="common">Albany pitcher plant</name>
    <dbReference type="NCBI Taxonomy" id="3775"/>
    <lineage>
        <taxon>Eukaryota</taxon>
        <taxon>Viridiplantae</taxon>
        <taxon>Streptophyta</taxon>
        <taxon>Embryophyta</taxon>
        <taxon>Tracheophyta</taxon>
        <taxon>Spermatophyta</taxon>
        <taxon>Magnoliopsida</taxon>
        <taxon>eudicotyledons</taxon>
        <taxon>Gunneridae</taxon>
        <taxon>Pentapetalae</taxon>
        <taxon>rosids</taxon>
        <taxon>fabids</taxon>
        <taxon>Oxalidales</taxon>
        <taxon>Cephalotaceae</taxon>
        <taxon>Cephalotus</taxon>
    </lineage>
</organism>